<keyword evidence="5 8" id="KW-1133">Transmembrane helix</keyword>
<feature type="transmembrane region" description="Helical" evidence="8">
    <location>
        <begin position="59"/>
        <end position="80"/>
    </location>
</feature>
<feature type="transmembrane region" description="Helical" evidence="8">
    <location>
        <begin position="118"/>
        <end position="135"/>
    </location>
</feature>
<dbReference type="GO" id="GO:0005886">
    <property type="term" value="C:plasma membrane"/>
    <property type="evidence" value="ECO:0007669"/>
    <property type="project" value="UniProtKB-SubCell"/>
</dbReference>
<feature type="transmembrane region" description="Helical" evidence="8">
    <location>
        <begin position="388"/>
        <end position="407"/>
    </location>
</feature>
<feature type="transmembrane region" description="Helical" evidence="8">
    <location>
        <begin position="271"/>
        <end position="293"/>
    </location>
</feature>
<evidence type="ECO:0000256" key="8">
    <source>
        <dbReference type="SAM" id="Phobius"/>
    </source>
</evidence>
<feature type="domain" description="Major facilitator superfamily (MFS) profile" evidence="9">
    <location>
        <begin position="1"/>
        <end position="410"/>
    </location>
</feature>
<reference evidence="10" key="1">
    <citation type="submission" date="2020-02" db="EMBL/GenBank/DDBJ databases">
        <authorList>
            <person name="Meier V. D."/>
        </authorList>
    </citation>
    <scope>NUCLEOTIDE SEQUENCE</scope>
    <source>
        <strain evidence="10">AVDCRST_MAG33</strain>
    </source>
</reference>
<feature type="transmembrane region" description="Helical" evidence="8">
    <location>
        <begin position="184"/>
        <end position="204"/>
    </location>
</feature>
<evidence type="ECO:0000256" key="3">
    <source>
        <dbReference type="ARBA" id="ARBA00022475"/>
    </source>
</evidence>
<dbReference type="SUPFAM" id="SSF103473">
    <property type="entry name" value="MFS general substrate transporter"/>
    <property type="match status" value="1"/>
</dbReference>
<dbReference type="CDD" id="cd06173">
    <property type="entry name" value="MFS_MefA_like"/>
    <property type="match status" value="1"/>
</dbReference>
<dbReference type="GO" id="GO:0022857">
    <property type="term" value="F:transmembrane transporter activity"/>
    <property type="evidence" value="ECO:0007669"/>
    <property type="project" value="InterPro"/>
</dbReference>
<evidence type="ECO:0000313" key="10">
    <source>
        <dbReference type="EMBL" id="CAA9546371.1"/>
    </source>
</evidence>
<dbReference type="InterPro" id="IPR010290">
    <property type="entry name" value="TM_effector"/>
</dbReference>
<dbReference type="Pfam" id="PF05977">
    <property type="entry name" value="MFS_3"/>
    <property type="match status" value="1"/>
</dbReference>
<feature type="transmembrane region" description="Helical" evidence="8">
    <location>
        <begin position="300"/>
        <end position="329"/>
    </location>
</feature>
<dbReference type="PROSITE" id="PS50850">
    <property type="entry name" value="MFS"/>
    <property type="match status" value="1"/>
</dbReference>
<dbReference type="InterPro" id="IPR036259">
    <property type="entry name" value="MFS_trans_sf"/>
</dbReference>
<sequence length="457" mass="47067">MKRWRRTPPVDAATRRAAFRVLRHRDYRQLLIATSISALGARFQFLAVLWWVYDLTDSGVALGLLSLVRFLPVLLFGLFGGVIADRYDRRRTLIVSQTLLMATSSSLAALAWTDSVTLPAIFALAAATALIDCVAQPARSALIPALVPRDEMADAMSVNIMVGQTASIAGPALAGFVIAAFGTAAAFTVDAAGFVVAIAFLLSIRTTAAVARTVGGTWTAALEGLAFLRRSPILLSVMSVDFFATFFGATTVLLPIVAVERLGLGADGLGLLNSSIAVGALAGSLVVSLLPSIDRPGRGVLLAVGVFGLSIVGLGLSTTLLVALAFLALSGAADAVSMALRHTVRNLVTPDALRGRISAAHSTFASGGPHLGDARAGAMVGLLGPGPALVLGGIGVVATVVVAHLRVPALARTTLRDVDTHETETELAPVRTRGPVGATQAAASPGPVDPVTAPNVR</sequence>
<accession>A0A6J4UG28</accession>
<dbReference type="PANTHER" id="PTHR23513:SF9">
    <property type="entry name" value="ENTEROBACTIN EXPORTER ENTS"/>
    <property type="match status" value="1"/>
</dbReference>
<evidence type="ECO:0000256" key="5">
    <source>
        <dbReference type="ARBA" id="ARBA00022989"/>
    </source>
</evidence>
<evidence type="ECO:0000256" key="2">
    <source>
        <dbReference type="ARBA" id="ARBA00022448"/>
    </source>
</evidence>
<feature type="transmembrane region" description="Helical" evidence="8">
    <location>
        <begin position="92"/>
        <end position="112"/>
    </location>
</feature>
<name>A0A6J4UG28_9BACT</name>
<dbReference type="InterPro" id="IPR020846">
    <property type="entry name" value="MFS_dom"/>
</dbReference>
<proteinExistence type="predicted"/>
<evidence type="ECO:0000256" key="7">
    <source>
        <dbReference type="SAM" id="MobiDB-lite"/>
    </source>
</evidence>
<feature type="transmembrane region" description="Helical" evidence="8">
    <location>
        <begin position="233"/>
        <end position="259"/>
    </location>
</feature>
<keyword evidence="2" id="KW-0813">Transport</keyword>
<dbReference type="AlphaFoldDB" id="A0A6J4UG28"/>
<gene>
    <name evidence="10" type="ORF">AVDCRST_MAG33-495</name>
</gene>
<comment type="subcellular location">
    <subcellularLocation>
        <location evidence="1">Cell membrane</location>
        <topology evidence="1">Multi-pass membrane protein</topology>
    </subcellularLocation>
</comment>
<dbReference type="Gene3D" id="1.20.1250.20">
    <property type="entry name" value="MFS general substrate transporter like domains"/>
    <property type="match status" value="1"/>
</dbReference>
<organism evidence="10">
    <name type="scientific">uncultured Thermomicrobiales bacterium</name>
    <dbReference type="NCBI Taxonomy" id="1645740"/>
    <lineage>
        <taxon>Bacteria</taxon>
        <taxon>Pseudomonadati</taxon>
        <taxon>Thermomicrobiota</taxon>
        <taxon>Thermomicrobia</taxon>
        <taxon>Thermomicrobiales</taxon>
        <taxon>environmental samples</taxon>
    </lineage>
</organism>
<keyword evidence="4 8" id="KW-0812">Transmembrane</keyword>
<feature type="transmembrane region" description="Helical" evidence="8">
    <location>
        <begin position="156"/>
        <end position="178"/>
    </location>
</feature>
<feature type="region of interest" description="Disordered" evidence="7">
    <location>
        <begin position="419"/>
        <end position="457"/>
    </location>
</feature>
<evidence type="ECO:0000256" key="4">
    <source>
        <dbReference type="ARBA" id="ARBA00022692"/>
    </source>
</evidence>
<keyword evidence="3" id="KW-1003">Cell membrane</keyword>
<protein>
    <submittedName>
        <fullName evidence="10">Uncharacterized MFS-type transporter</fullName>
    </submittedName>
</protein>
<feature type="transmembrane region" description="Helical" evidence="8">
    <location>
        <begin position="30"/>
        <end position="53"/>
    </location>
</feature>
<dbReference type="EMBL" id="CADCWK010000039">
    <property type="protein sequence ID" value="CAA9546371.1"/>
    <property type="molecule type" value="Genomic_DNA"/>
</dbReference>
<dbReference type="PANTHER" id="PTHR23513">
    <property type="entry name" value="INTEGRAL MEMBRANE EFFLUX PROTEIN-RELATED"/>
    <property type="match status" value="1"/>
</dbReference>
<evidence type="ECO:0000259" key="9">
    <source>
        <dbReference type="PROSITE" id="PS50850"/>
    </source>
</evidence>
<evidence type="ECO:0000256" key="6">
    <source>
        <dbReference type="ARBA" id="ARBA00023136"/>
    </source>
</evidence>
<keyword evidence="6 8" id="KW-0472">Membrane</keyword>
<evidence type="ECO:0000256" key="1">
    <source>
        <dbReference type="ARBA" id="ARBA00004651"/>
    </source>
</evidence>